<sequence>MPSNLSYPGVYIEEVPSGVRTITGVATSITAFVGRALRGPVNDPVRVQSFAEYSRLFGGLWQPSTLSYAVLQFFQHGGSDALIVRVFGADDANASKATLDLATATGSLLLEAASPGTWGNRLQATVDHDTRDTSDQLLFNLLIEELDRPGGSVAVASELFRNVSVDPLSPRFVDTVLNEQSALVNVRTSAPIDESPTNDTVTVANPDGTATTEGTLGDDGADIADAQIIGNENLRTGIYALDEADLFNLLCIPPLTRDTDLAAGTLEDAAIYCQQRRALLIIDSPVAWTATPSTAISAAETGVNGLRGAVGNAFAINAAVYFPRLRMPDPLSENRLADFAPCGAVAGIMARTDVQRGVWKAPAGLAASLSGVQGLTYTMTDRQNGVLNPVGLNCLRTFPVAGHLVWGARTLAGADLLASEWKYVPVRRLALFLEESLFRGTQWVVFEPNDEPLWAQIRLNIGAFMQDLFRQGAFQGSSPRDAYFVKCDRETTTQSDINRGVVNILVGFAPLKPAEFVVIKLQQMAGQIDV</sequence>
<comment type="caution">
    <text evidence="3">The sequence shown here is derived from an EMBL/GenBank/DDBJ whole genome shotgun (WGS) entry which is preliminary data.</text>
</comment>
<dbReference type="InterPro" id="IPR052042">
    <property type="entry name" value="Tail_sheath_structural"/>
</dbReference>
<accession>A0A5C7VZ43</accession>
<dbReference type="Pfam" id="PF17482">
    <property type="entry name" value="Phage_sheath_1C"/>
    <property type="match status" value="1"/>
</dbReference>
<evidence type="ECO:0000313" key="3">
    <source>
        <dbReference type="EMBL" id="TXI30349.1"/>
    </source>
</evidence>
<evidence type="ECO:0000313" key="4">
    <source>
        <dbReference type="Proteomes" id="UP000321110"/>
    </source>
</evidence>
<gene>
    <name evidence="3" type="ORF">E6Q69_13525</name>
</gene>
<name>A0A5C7VZ43_AQUAC</name>
<proteinExistence type="inferred from homology"/>
<reference evidence="3 4" key="1">
    <citation type="submission" date="2018-09" db="EMBL/GenBank/DDBJ databases">
        <title>Metagenome Assembled Genomes from an Advanced Water Purification Facility.</title>
        <authorList>
            <person name="Stamps B.W."/>
            <person name="Spear J.R."/>
        </authorList>
    </citation>
    <scope>NUCLEOTIDE SEQUENCE [LARGE SCALE GENOMIC DNA]</scope>
    <source>
        <strain evidence="3">Bin_52_1</strain>
    </source>
</reference>
<comment type="similarity">
    <text evidence="1">Belongs to the myoviridae tail sheath protein family.</text>
</comment>
<feature type="domain" description="Tail sheath protein C-terminal" evidence="2">
    <location>
        <begin position="419"/>
        <end position="520"/>
    </location>
</feature>
<dbReference type="PANTHER" id="PTHR35861">
    <property type="match status" value="1"/>
</dbReference>
<dbReference type="AlphaFoldDB" id="A0A5C7VZ43"/>
<evidence type="ECO:0000259" key="2">
    <source>
        <dbReference type="Pfam" id="PF17482"/>
    </source>
</evidence>
<dbReference type="EMBL" id="SSFO01000227">
    <property type="protein sequence ID" value="TXI30349.1"/>
    <property type="molecule type" value="Genomic_DNA"/>
</dbReference>
<dbReference type="InterPro" id="IPR020287">
    <property type="entry name" value="Tail_sheath_C"/>
</dbReference>
<dbReference type="PANTHER" id="PTHR35861:SF1">
    <property type="entry name" value="PHAGE TAIL SHEATH PROTEIN"/>
    <property type="match status" value="1"/>
</dbReference>
<dbReference type="Proteomes" id="UP000321110">
    <property type="component" value="Unassembled WGS sequence"/>
</dbReference>
<evidence type="ECO:0000256" key="1">
    <source>
        <dbReference type="ARBA" id="ARBA00008005"/>
    </source>
</evidence>
<organism evidence="3 4">
    <name type="scientific">Aquipseudomonas alcaligenes</name>
    <name type="common">Pseudomonas alcaligenes</name>
    <dbReference type="NCBI Taxonomy" id="43263"/>
    <lineage>
        <taxon>Bacteria</taxon>
        <taxon>Pseudomonadati</taxon>
        <taxon>Pseudomonadota</taxon>
        <taxon>Gammaproteobacteria</taxon>
        <taxon>Pseudomonadales</taxon>
        <taxon>Pseudomonadaceae</taxon>
        <taxon>Aquipseudomonas</taxon>
    </lineage>
</organism>
<dbReference type="Gene3D" id="3.40.50.11780">
    <property type="match status" value="2"/>
</dbReference>
<protein>
    <submittedName>
        <fullName evidence="3">Phage tail sheath family protein</fullName>
    </submittedName>
</protein>